<gene>
    <name evidence="2" type="ORF">LP092_15025</name>
</gene>
<evidence type="ECO:0000313" key="3">
    <source>
        <dbReference type="Proteomes" id="UP001163632"/>
    </source>
</evidence>
<keyword evidence="1" id="KW-0472">Membrane</keyword>
<organism evidence="2 3">
    <name type="scientific">Moraxella bovis</name>
    <dbReference type="NCBI Taxonomy" id="476"/>
    <lineage>
        <taxon>Bacteria</taxon>
        <taxon>Pseudomonadati</taxon>
        <taxon>Pseudomonadota</taxon>
        <taxon>Gammaproteobacteria</taxon>
        <taxon>Moraxellales</taxon>
        <taxon>Moraxellaceae</taxon>
        <taxon>Moraxella</taxon>
    </lineage>
</organism>
<keyword evidence="2" id="KW-0614">Plasmid</keyword>
<keyword evidence="1" id="KW-0812">Transmembrane</keyword>
<feature type="transmembrane region" description="Helical" evidence="1">
    <location>
        <begin position="7"/>
        <end position="28"/>
    </location>
</feature>
<keyword evidence="3" id="KW-1185">Reference proteome</keyword>
<dbReference type="Proteomes" id="UP001163632">
    <property type="component" value="Plasmid unnamed1"/>
</dbReference>
<accession>A0ABY6MCY2</accession>
<dbReference type="RefSeq" id="WP_264697376.1">
    <property type="nucleotide sequence ID" value="NZ_CP087831.1"/>
</dbReference>
<dbReference type="EMBL" id="CP087831">
    <property type="protein sequence ID" value="UZA04789.1"/>
    <property type="molecule type" value="Genomic_DNA"/>
</dbReference>
<proteinExistence type="predicted"/>
<sequence length="133" mass="14158">MSNPNNTSYLGLLILLLIFGIPVIGVMYAANLGAISAIASVLGVICLLIIAIALLKKARTNDREMENTAEYIGAFSKGLAKAGLMGAITIGLLLGAWFAMPLFMKTIDDDFQESCQYTGGGNTSFEKAFCKLK</sequence>
<protein>
    <submittedName>
        <fullName evidence="2">Uncharacterized protein</fullName>
    </submittedName>
</protein>
<feature type="transmembrane region" description="Helical" evidence="1">
    <location>
        <begin position="82"/>
        <end position="104"/>
    </location>
</feature>
<evidence type="ECO:0000313" key="2">
    <source>
        <dbReference type="EMBL" id="UZA04789.1"/>
    </source>
</evidence>
<reference evidence="2" key="1">
    <citation type="journal article" date="2022" name="BMC Microbiol.">
        <title>Whole genome sequencing of Moraxella bovis strains from North America reveals two genotypes with different genetic determinants.</title>
        <authorList>
            <person name="Wynn E.L."/>
            <person name="Hille M.M."/>
            <person name="Loy J.D."/>
            <person name="Schuller G."/>
            <person name="Kuhn K.L."/>
            <person name="Dickey A.M."/>
            <person name="Bono J.L."/>
            <person name="Clawson M.L."/>
        </authorList>
    </citation>
    <scope>NUCLEOTIDE SEQUENCE</scope>
    <source>
        <strain evidence="2">SAM102599</strain>
    </source>
</reference>
<keyword evidence="1" id="KW-1133">Transmembrane helix</keyword>
<geneLocation type="plasmid" evidence="2 3">
    <name>unnamed1</name>
</geneLocation>
<feature type="transmembrane region" description="Helical" evidence="1">
    <location>
        <begin position="34"/>
        <end position="55"/>
    </location>
</feature>
<evidence type="ECO:0000256" key="1">
    <source>
        <dbReference type="SAM" id="Phobius"/>
    </source>
</evidence>
<name>A0ABY6MCY2_MORBO</name>